<dbReference type="Proteomes" id="UP000243985">
    <property type="component" value="Unassembled WGS sequence"/>
</dbReference>
<feature type="binding site" evidence="1">
    <location>
        <position position="218"/>
    </location>
    <ligand>
        <name>Mg(2+)</name>
        <dbReference type="ChEBI" id="CHEBI:18420"/>
        <label>1</label>
    </ligand>
</feature>
<name>A0A2T5XWY6_9FLAO</name>
<dbReference type="Gene3D" id="1.10.4080.10">
    <property type="entry name" value="ADP-ribosylation/Crystallin J1"/>
    <property type="match status" value="1"/>
</dbReference>
<feature type="binding site" evidence="1">
    <location>
        <position position="42"/>
    </location>
    <ligand>
        <name>Mg(2+)</name>
        <dbReference type="ChEBI" id="CHEBI:18420"/>
        <label>1</label>
    </ligand>
</feature>
<keyword evidence="1" id="KW-0479">Metal-binding</keyword>
<organism evidence="2 3">
    <name type="scientific">Capnocytophaga leadbetteri</name>
    <dbReference type="NCBI Taxonomy" id="327575"/>
    <lineage>
        <taxon>Bacteria</taxon>
        <taxon>Pseudomonadati</taxon>
        <taxon>Bacteroidota</taxon>
        <taxon>Flavobacteriia</taxon>
        <taxon>Flavobacteriales</taxon>
        <taxon>Flavobacteriaceae</taxon>
        <taxon>Capnocytophaga</taxon>
    </lineage>
</organism>
<comment type="cofactor">
    <cofactor evidence="1">
        <name>Mg(2+)</name>
        <dbReference type="ChEBI" id="CHEBI:18420"/>
    </cofactor>
    <text evidence="1">Binds 2 magnesium ions per subunit.</text>
</comment>
<dbReference type="GeneID" id="84579993"/>
<accession>A0A2T5XWY6</accession>
<evidence type="ECO:0000313" key="2">
    <source>
        <dbReference type="EMBL" id="PTX07975.1"/>
    </source>
</evidence>
<keyword evidence="2" id="KW-0378">Hydrolase</keyword>
<dbReference type="SUPFAM" id="SSF101478">
    <property type="entry name" value="ADP-ribosylglycohydrolase"/>
    <property type="match status" value="1"/>
</dbReference>
<dbReference type="GO" id="GO:0046872">
    <property type="term" value="F:metal ion binding"/>
    <property type="evidence" value="ECO:0007669"/>
    <property type="project" value="UniProtKB-KW"/>
</dbReference>
<evidence type="ECO:0000256" key="1">
    <source>
        <dbReference type="PIRSR" id="PIRSR605502-1"/>
    </source>
</evidence>
<feature type="binding site" evidence="1">
    <location>
        <position position="217"/>
    </location>
    <ligand>
        <name>Mg(2+)</name>
        <dbReference type="ChEBI" id="CHEBI:18420"/>
        <label>1</label>
    </ligand>
</feature>
<dbReference type="PANTHER" id="PTHR16222">
    <property type="entry name" value="ADP-RIBOSYLGLYCOHYDROLASE"/>
    <property type="match status" value="1"/>
</dbReference>
<dbReference type="InterPro" id="IPR036705">
    <property type="entry name" value="Ribosyl_crysJ1_sf"/>
</dbReference>
<comment type="caution">
    <text evidence="2">The sequence shown here is derived from an EMBL/GenBank/DDBJ whole genome shotgun (WGS) entry which is preliminary data.</text>
</comment>
<dbReference type="RefSeq" id="WP_211305873.1">
    <property type="nucleotide sequence ID" value="NZ_QBKG01000002.1"/>
</dbReference>
<feature type="binding site" evidence="1">
    <location>
        <position position="40"/>
    </location>
    <ligand>
        <name>Mg(2+)</name>
        <dbReference type="ChEBI" id="CHEBI:18420"/>
        <label>1</label>
    </ligand>
</feature>
<gene>
    <name evidence="2" type="ORF">C8P65_10214</name>
</gene>
<reference evidence="2 3" key="1">
    <citation type="submission" date="2018-04" db="EMBL/GenBank/DDBJ databases">
        <title>Genomic Encyclopedia of Archaeal and Bacterial Type Strains, Phase II (KMG-II): from individual species to whole genera.</title>
        <authorList>
            <person name="Goeker M."/>
        </authorList>
    </citation>
    <scope>NUCLEOTIDE SEQUENCE [LARGE SCALE GENOMIC DNA]</scope>
    <source>
        <strain evidence="2 3">DSM 22902</strain>
    </source>
</reference>
<feature type="binding site" evidence="1">
    <location>
        <position position="41"/>
    </location>
    <ligand>
        <name>Mg(2+)</name>
        <dbReference type="ChEBI" id="CHEBI:18420"/>
        <label>1</label>
    </ligand>
</feature>
<keyword evidence="1" id="KW-0460">Magnesium</keyword>
<evidence type="ECO:0000313" key="3">
    <source>
        <dbReference type="Proteomes" id="UP000243985"/>
    </source>
</evidence>
<dbReference type="EMBL" id="QBKG01000002">
    <property type="protein sequence ID" value="PTX07975.1"/>
    <property type="molecule type" value="Genomic_DNA"/>
</dbReference>
<dbReference type="PANTHER" id="PTHR16222:SF12">
    <property type="entry name" value="ADP-RIBOSYLGLYCOHYDROLASE-RELATED"/>
    <property type="match status" value="1"/>
</dbReference>
<dbReference type="GO" id="GO:0016787">
    <property type="term" value="F:hydrolase activity"/>
    <property type="evidence" value="ECO:0007669"/>
    <property type="project" value="UniProtKB-KW"/>
</dbReference>
<dbReference type="Pfam" id="PF03747">
    <property type="entry name" value="ADP_ribosyl_GH"/>
    <property type="match status" value="1"/>
</dbReference>
<dbReference type="InterPro" id="IPR005502">
    <property type="entry name" value="Ribosyl_crysJ1"/>
</dbReference>
<dbReference type="AlphaFoldDB" id="A0A2T5XWY6"/>
<protein>
    <submittedName>
        <fullName evidence="2">ADP-ribosylglycohydrolase</fullName>
    </submittedName>
</protein>
<sequence length="268" mass="29613">MVQGQTILGAIAGDVIGSVYEFDNVHTIDFPLFKDDTTFTDDTVMTIAVADALLHNKDFAATMHSYGRTYANRGYGGRFRWWLSQETPTPAYNSWGNGSAMRVSAVGFAYNDLETVLEKAEQTAEVTHNHPEGIKGAQATAAAIFWARMGKSKEEIKEAVTQTFGYDLNFTIDGIRPTYKFNESCQETVPQAIVAFLESTDYENAIRIAISLGGDSDTIACITGGIAVAFYKEMPEAIVEKMRWKYLPDTFVAIIDEFDLVYGGNGRK</sequence>
<proteinExistence type="predicted"/>
<feature type="binding site" evidence="1">
    <location>
        <position position="215"/>
    </location>
    <ligand>
        <name>Mg(2+)</name>
        <dbReference type="ChEBI" id="CHEBI:18420"/>
        <label>1</label>
    </ligand>
</feature>
<dbReference type="InterPro" id="IPR050792">
    <property type="entry name" value="ADP-ribosylglycohydrolase"/>
</dbReference>